<evidence type="ECO:0000256" key="3">
    <source>
        <dbReference type="ARBA" id="ARBA00022448"/>
    </source>
</evidence>
<keyword evidence="5 7" id="KW-1133">Transmembrane helix</keyword>
<feature type="transmembrane region" description="Helical" evidence="7">
    <location>
        <begin position="131"/>
        <end position="152"/>
    </location>
</feature>
<evidence type="ECO:0000256" key="2">
    <source>
        <dbReference type="ARBA" id="ARBA00008335"/>
    </source>
</evidence>
<dbReference type="EMBL" id="RBAH01000009">
    <property type="protein sequence ID" value="RKN84194.1"/>
    <property type="molecule type" value="Genomic_DNA"/>
</dbReference>
<feature type="transmembrane region" description="Helical" evidence="7">
    <location>
        <begin position="63"/>
        <end position="84"/>
    </location>
</feature>
<keyword evidence="10" id="KW-1185">Reference proteome</keyword>
<evidence type="ECO:0000256" key="5">
    <source>
        <dbReference type="ARBA" id="ARBA00022989"/>
    </source>
</evidence>
<dbReference type="Gene3D" id="1.20.1250.20">
    <property type="entry name" value="MFS general substrate transporter like domains"/>
    <property type="match status" value="2"/>
</dbReference>
<evidence type="ECO:0000256" key="6">
    <source>
        <dbReference type="ARBA" id="ARBA00023136"/>
    </source>
</evidence>
<accession>A0A3B0CHX7</accession>
<comment type="subcellular location">
    <subcellularLocation>
        <location evidence="1">Cell membrane</location>
        <topology evidence="1">Multi-pass membrane protein</topology>
    </subcellularLocation>
</comment>
<evidence type="ECO:0000256" key="4">
    <source>
        <dbReference type="ARBA" id="ARBA00022692"/>
    </source>
</evidence>
<keyword evidence="3" id="KW-0813">Transport</keyword>
<dbReference type="InterPro" id="IPR036259">
    <property type="entry name" value="MFS_trans_sf"/>
</dbReference>
<dbReference type="PANTHER" id="PTHR23514:SF3">
    <property type="entry name" value="BYPASS OF STOP CODON PROTEIN 6"/>
    <property type="match status" value="1"/>
</dbReference>
<proteinExistence type="inferred from homology"/>
<feature type="transmembrane region" description="Helical" evidence="7">
    <location>
        <begin position="192"/>
        <end position="211"/>
    </location>
</feature>
<dbReference type="Proteomes" id="UP000282311">
    <property type="component" value="Unassembled WGS sequence"/>
</dbReference>
<reference evidence="9 10" key="1">
    <citation type="journal article" date="2007" name="Int. J. Syst. Evol. Microbiol.">
        <title>Paenibacillus ginsengarvi sp. nov., isolated from soil from ginseng cultivation.</title>
        <authorList>
            <person name="Yoon M.H."/>
            <person name="Ten L.N."/>
            <person name="Im W.T."/>
        </authorList>
    </citation>
    <scope>NUCLEOTIDE SEQUENCE [LARGE SCALE GENOMIC DNA]</scope>
    <source>
        <strain evidence="9 10">KCTC 13059</strain>
    </source>
</reference>
<feature type="transmembrane region" description="Helical" evidence="7">
    <location>
        <begin position="371"/>
        <end position="395"/>
    </location>
</feature>
<dbReference type="InterPro" id="IPR020846">
    <property type="entry name" value="MFS_dom"/>
</dbReference>
<feature type="transmembrane region" description="Helical" evidence="7">
    <location>
        <begin position="313"/>
        <end position="332"/>
    </location>
</feature>
<feature type="transmembrane region" description="Helical" evidence="7">
    <location>
        <begin position="438"/>
        <end position="462"/>
    </location>
</feature>
<comment type="caution">
    <text evidence="9">The sequence shown here is derived from an EMBL/GenBank/DDBJ whole genome shotgun (WGS) entry which is preliminary data.</text>
</comment>
<dbReference type="AlphaFoldDB" id="A0A3B0CHX7"/>
<feature type="domain" description="Major facilitator superfamily (MFS) profile" evidence="8">
    <location>
        <begin position="66"/>
        <end position="463"/>
    </location>
</feature>
<evidence type="ECO:0000256" key="1">
    <source>
        <dbReference type="ARBA" id="ARBA00004651"/>
    </source>
</evidence>
<name>A0A3B0CHX7_9BACL</name>
<gene>
    <name evidence="9" type="ORF">D7M11_14400</name>
</gene>
<keyword evidence="4 7" id="KW-0812">Transmembrane</keyword>
<keyword evidence="6 7" id="KW-0472">Membrane</keyword>
<dbReference type="InterPro" id="IPR051788">
    <property type="entry name" value="MFS_Transporter"/>
</dbReference>
<feature type="transmembrane region" description="Helical" evidence="7">
    <location>
        <begin position="407"/>
        <end position="426"/>
    </location>
</feature>
<dbReference type="Pfam" id="PF07690">
    <property type="entry name" value="MFS_1"/>
    <property type="match status" value="1"/>
</dbReference>
<dbReference type="PANTHER" id="PTHR23514">
    <property type="entry name" value="BYPASS OF STOP CODON PROTEIN 6"/>
    <property type="match status" value="1"/>
</dbReference>
<feature type="transmembrane region" description="Helical" evidence="7">
    <location>
        <begin position="104"/>
        <end position="124"/>
    </location>
</feature>
<evidence type="ECO:0000256" key="7">
    <source>
        <dbReference type="SAM" id="Phobius"/>
    </source>
</evidence>
<comment type="similarity">
    <text evidence="2">Belongs to the major facilitator superfamily.</text>
</comment>
<feature type="transmembrane region" description="Helical" evidence="7">
    <location>
        <begin position="217"/>
        <end position="237"/>
    </location>
</feature>
<dbReference type="GO" id="GO:0005886">
    <property type="term" value="C:plasma membrane"/>
    <property type="evidence" value="ECO:0007669"/>
    <property type="project" value="UniProtKB-SubCell"/>
</dbReference>
<dbReference type="PROSITE" id="PS50850">
    <property type="entry name" value="MFS"/>
    <property type="match status" value="1"/>
</dbReference>
<feature type="transmembrane region" description="Helical" evidence="7">
    <location>
        <begin position="158"/>
        <end position="180"/>
    </location>
</feature>
<evidence type="ECO:0000313" key="10">
    <source>
        <dbReference type="Proteomes" id="UP000282311"/>
    </source>
</evidence>
<sequence>MNVEKNRYSYYHTWEQKENPTLTITKQSIPIDPSIICYTMNNACVYNRDWENRRSERVEGYELGRLLWMGCLCYVLTGFTLVIVGSVLPELLAFYGKSYNDGGLLVFIQFIGLLCGVLCMPVFTKLAGRRWTVVLGLLFLSVETCFVAAPSWGWTTPILFAAGFGAGLVEASIGSLVLLAAGDRPAAAMSRLEITFGIGALTMPFLVSFLIKRGAWIYAFPTLGLGSLLLAAVWMFLRFGPLNRSLRKGVLFEVEGGVSDSSDAEKTQTIPSSGARLSRTSVFVLCALFFSLYGGSEASLIHFLPSVYIEDRMATASAASLVVTVYWVGMVIGRAVTGLLADRFGYYPFLLVSTLGAVLSLALTAMGGGLWSGFALAFCIGLFMSGMFAIALIFANQQIPGRTDKTTSLLMAVNGLGGALLPYLAGWTMETFSANMTVWLLTISMGCMLLFLVLVHQLGWITRWSRRAAEKR</sequence>
<feature type="transmembrane region" description="Helical" evidence="7">
    <location>
        <begin position="282"/>
        <end position="301"/>
    </location>
</feature>
<evidence type="ECO:0000259" key="8">
    <source>
        <dbReference type="PROSITE" id="PS50850"/>
    </source>
</evidence>
<dbReference type="GO" id="GO:0022857">
    <property type="term" value="F:transmembrane transporter activity"/>
    <property type="evidence" value="ECO:0007669"/>
    <property type="project" value="InterPro"/>
</dbReference>
<dbReference type="SUPFAM" id="SSF103473">
    <property type="entry name" value="MFS general substrate transporter"/>
    <property type="match status" value="1"/>
</dbReference>
<protein>
    <submittedName>
        <fullName evidence="9">MFS transporter</fullName>
    </submittedName>
</protein>
<feature type="transmembrane region" description="Helical" evidence="7">
    <location>
        <begin position="344"/>
        <end position="365"/>
    </location>
</feature>
<evidence type="ECO:0000313" key="9">
    <source>
        <dbReference type="EMBL" id="RKN84194.1"/>
    </source>
</evidence>
<organism evidence="9 10">
    <name type="scientific">Paenibacillus ginsengarvi</name>
    <dbReference type="NCBI Taxonomy" id="400777"/>
    <lineage>
        <taxon>Bacteria</taxon>
        <taxon>Bacillati</taxon>
        <taxon>Bacillota</taxon>
        <taxon>Bacilli</taxon>
        <taxon>Bacillales</taxon>
        <taxon>Paenibacillaceae</taxon>
        <taxon>Paenibacillus</taxon>
    </lineage>
</organism>
<dbReference type="InterPro" id="IPR011701">
    <property type="entry name" value="MFS"/>
</dbReference>